<dbReference type="PANTHER" id="PTHR47663">
    <property type="entry name" value="XYLANOLYTIC TRANSCRIPTIONAL ACTIVATOR XLNR-RELATED"/>
    <property type="match status" value="1"/>
</dbReference>
<keyword evidence="3" id="KW-0805">Transcription regulation</keyword>
<keyword evidence="5" id="KW-0010">Activator</keyword>
<evidence type="ECO:0000259" key="11">
    <source>
        <dbReference type="SMART" id="SM00066"/>
    </source>
</evidence>
<dbReference type="InterPro" id="IPR036864">
    <property type="entry name" value="Zn2-C6_fun-type_DNA-bd_sf"/>
</dbReference>
<dbReference type="Proteomes" id="UP000054053">
    <property type="component" value="Unassembled WGS sequence"/>
</dbReference>
<dbReference type="CDD" id="cd00067">
    <property type="entry name" value="GAL4"/>
    <property type="match status" value="1"/>
</dbReference>
<dbReference type="InterPro" id="IPR007219">
    <property type="entry name" value="XnlR_reg_dom"/>
</dbReference>
<dbReference type="GO" id="GO:0000981">
    <property type="term" value="F:DNA-binding transcription factor activity, RNA polymerase II-specific"/>
    <property type="evidence" value="ECO:0007669"/>
    <property type="project" value="InterPro"/>
</dbReference>
<proteinExistence type="inferred from homology"/>
<dbReference type="InterPro" id="IPR051439">
    <property type="entry name" value="XlnR/Xlr1"/>
</dbReference>
<evidence type="ECO:0000256" key="2">
    <source>
        <dbReference type="ARBA" id="ARBA00022833"/>
    </source>
</evidence>
<evidence type="ECO:0000259" key="12">
    <source>
        <dbReference type="SMART" id="SM00906"/>
    </source>
</evidence>
<dbReference type="AlphaFoldDB" id="A0A1B5KYM2"/>
<keyword evidence="6" id="KW-0804">Transcription</keyword>
<keyword evidence="7" id="KW-0539">Nucleus</keyword>
<protein>
    <submittedName>
        <fullName evidence="13">Uncharacterized protein</fullName>
    </submittedName>
</protein>
<evidence type="ECO:0000256" key="5">
    <source>
        <dbReference type="ARBA" id="ARBA00023159"/>
    </source>
</evidence>
<feature type="coiled-coil region" evidence="9">
    <location>
        <begin position="745"/>
        <end position="772"/>
    </location>
</feature>
<keyword evidence="4" id="KW-0238">DNA-binding</keyword>
<feature type="domain" description="Xylanolytic transcriptional activator regulatory" evidence="12">
    <location>
        <begin position="535"/>
        <end position="634"/>
    </location>
</feature>
<dbReference type="InterPro" id="IPR001138">
    <property type="entry name" value="Zn2Cys6_DnaBD"/>
</dbReference>
<reference evidence="14" key="1">
    <citation type="journal article" date="2016" name="Genome Announc.">
        <title>Genome sequence of Ustilaginoidea virens IPU010, a rice pathogenic fungus causing false smut.</title>
        <authorList>
            <person name="Kumagai T."/>
            <person name="Ishii T."/>
            <person name="Terai G."/>
            <person name="Umemura M."/>
            <person name="Machida M."/>
            <person name="Asai K."/>
        </authorList>
    </citation>
    <scope>NUCLEOTIDE SEQUENCE [LARGE SCALE GENOMIC DNA]</scope>
    <source>
        <strain evidence="14">IPU010</strain>
    </source>
</reference>
<feature type="region of interest" description="Disordered" evidence="10">
    <location>
        <begin position="556"/>
        <end position="583"/>
    </location>
</feature>
<feature type="domain" description="Zn(2)-C6 fungal-type" evidence="11">
    <location>
        <begin position="41"/>
        <end position="84"/>
    </location>
</feature>
<dbReference type="Pfam" id="PF00172">
    <property type="entry name" value="Zn_clus"/>
    <property type="match status" value="1"/>
</dbReference>
<evidence type="ECO:0000256" key="7">
    <source>
        <dbReference type="ARBA" id="ARBA00023242"/>
    </source>
</evidence>
<dbReference type="SMART" id="SM00906">
    <property type="entry name" value="Fungal_trans"/>
    <property type="match status" value="1"/>
</dbReference>
<dbReference type="SUPFAM" id="SSF57701">
    <property type="entry name" value="Zn2/Cys6 DNA-binding domain"/>
    <property type="match status" value="1"/>
</dbReference>
<sequence>MGSSQPREAAPLDRPGHHHKQRVRQLGSSGKASGTAGPVRRRISRACDQCNQLRTKCDGKHPCAHCVGKFWFCSPPLGLLLGESHVDGLDVPVAEYGLGCEYMREKKKRGKASRKDLAERAAAQAAAAASSLSGDISDGKESSNSPATEDRTDGLMGNARSESMSSNGLGAVHDSSLGGTASMDPSEFASVQSATTPSQFSDLADHAHMQQQHSLHMTPDGISDGRPMGMGAYGNLSTSYDRQSLNSDDLLGGSNPGYGHAAHQGSVHGYPDMSFGILDGQSPSDFNHGGGGGGVGFRLANAPLGGYQMAASASSNSAWGGVAVPAQPQHGQFQTPVQQRPNYGQNALRYPVLQPLLPYLSSIVPIPLACDLIDFYFASSSSPADLHPTSPYILASVFRRRAFLHPTRPRKCQPALLASMLWVAAQTSEAPLLTSVPSARGQICQKLLELTIGLLKPLLHSSPETACANPDQDVTAAAAAAALGGLGSALPGPLSIDTALAGESDVLGASCQLDDLVTYIHLATVVSASEYKGASLRWWNVTWSLARELRLGRELAPSEPRPSFDPSETEADGMDGHDILRNSPGYVTEETREERRRVWWLLYVVDRHLALCYNRPLSLLDVECARLRQPLDDAAWQSGCFGFGFDFVHGHGHGHGQGIGPHSLSLSLSRSRPAGSGMLGIVSKNQEAAKGPGFGPQFECRDDCIFGYFLPLMTILGEIVDLHHARNHPRFGSAFRASGECGRRASRIRQHLESYEESLKRLELRKAAQAAQAAEGADGGTEDTAVLEVGGLHADAAQRGAVEATSSPSAHSVHTASSRITETEARARAVSAYGTHVMHVLHILLEGKWDPLNLLDDQDLWISSPEFVTASGHAVAAAEAVGQILEYDAGLELMPFFFGAYLLHGSFLLLLMADKLQAEASPNVVRACETIVRAHEACVVTLSTEYQVRKGTGIPTTAASPLLLSRLLQAKLLIISGGRTSASLARSCEVLWH</sequence>
<keyword evidence="1" id="KW-0479">Metal-binding</keyword>
<evidence type="ECO:0000313" key="13">
    <source>
        <dbReference type="EMBL" id="GAO15761.1"/>
    </source>
</evidence>
<feature type="region of interest" description="Disordered" evidence="10">
    <location>
        <begin position="798"/>
        <end position="820"/>
    </location>
</feature>
<comment type="caution">
    <text evidence="13">The sequence shown here is derived from an EMBL/GenBank/DDBJ whole genome shotgun (WGS) entry which is preliminary data.</text>
</comment>
<accession>A0A1B5KYM2</accession>
<dbReference type="EMBL" id="BBTG02000025">
    <property type="protein sequence ID" value="GAO15761.1"/>
    <property type="molecule type" value="Genomic_DNA"/>
</dbReference>
<evidence type="ECO:0000256" key="6">
    <source>
        <dbReference type="ARBA" id="ARBA00023163"/>
    </source>
</evidence>
<organism evidence="13 14">
    <name type="scientific">Ustilaginoidea virens</name>
    <name type="common">Rice false smut fungus</name>
    <name type="synonym">Villosiclava virens</name>
    <dbReference type="NCBI Taxonomy" id="1159556"/>
    <lineage>
        <taxon>Eukaryota</taxon>
        <taxon>Fungi</taxon>
        <taxon>Dikarya</taxon>
        <taxon>Ascomycota</taxon>
        <taxon>Pezizomycotina</taxon>
        <taxon>Sordariomycetes</taxon>
        <taxon>Hypocreomycetidae</taxon>
        <taxon>Hypocreales</taxon>
        <taxon>Clavicipitaceae</taxon>
        <taxon>Ustilaginoidea</taxon>
    </lineage>
</organism>
<keyword evidence="9" id="KW-0175">Coiled coil</keyword>
<evidence type="ECO:0000256" key="4">
    <source>
        <dbReference type="ARBA" id="ARBA00023125"/>
    </source>
</evidence>
<evidence type="ECO:0000256" key="1">
    <source>
        <dbReference type="ARBA" id="ARBA00022723"/>
    </source>
</evidence>
<dbReference type="PANTHER" id="PTHR47663:SF1">
    <property type="entry name" value="XYLANOLYTIC TRANSCRIPTIONAL ACTIVATOR XLNR-RELATED"/>
    <property type="match status" value="1"/>
</dbReference>
<evidence type="ECO:0000256" key="3">
    <source>
        <dbReference type="ARBA" id="ARBA00023015"/>
    </source>
</evidence>
<feature type="region of interest" description="Disordered" evidence="10">
    <location>
        <begin position="129"/>
        <end position="196"/>
    </location>
</feature>
<dbReference type="SMART" id="SM00066">
    <property type="entry name" value="GAL4"/>
    <property type="match status" value="1"/>
</dbReference>
<dbReference type="GO" id="GO:0003677">
    <property type="term" value="F:DNA binding"/>
    <property type="evidence" value="ECO:0007669"/>
    <property type="project" value="UniProtKB-KW"/>
</dbReference>
<dbReference type="CDD" id="cd12148">
    <property type="entry name" value="fungal_TF_MHR"/>
    <property type="match status" value="1"/>
</dbReference>
<feature type="region of interest" description="Disordered" evidence="10">
    <location>
        <begin position="1"/>
        <end position="39"/>
    </location>
</feature>
<comment type="similarity">
    <text evidence="8">Belongs to the xlnR/xlr1 family.</text>
</comment>
<evidence type="ECO:0000256" key="9">
    <source>
        <dbReference type="SAM" id="Coils"/>
    </source>
</evidence>
<evidence type="ECO:0000256" key="10">
    <source>
        <dbReference type="SAM" id="MobiDB-lite"/>
    </source>
</evidence>
<gene>
    <name evidence="13" type="ORF">UVI_02043140</name>
</gene>
<dbReference type="Pfam" id="PF04082">
    <property type="entry name" value="Fungal_trans"/>
    <property type="match status" value="1"/>
</dbReference>
<dbReference type="Gene3D" id="4.10.240.10">
    <property type="entry name" value="Zn(2)-C6 fungal-type DNA-binding domain"/>
    <property type="match status" value="1"/>
</dbReference>
<keyword evidence="2" id="KW-0862">Zinc</keyword>
<name>A0A1B5KYM2_USTVR</name>
<dbReference type="GO" id="GO:0006351">
    <property type="term" value="P:DNA-templated transcription"/>
    <property type="evidence" value="ECO:0007669"/>
    <property type="project" value="InterPro"/>
</dbReference>
<evidence type="ECO:0000256" key="8">
    <source>
        <dbReference type="ARBA" id="ARBA00037990"/>
    </source>
</evidence>
<dbReference type="GO" id="GO:0008270">
    <property type="term" value="F:zinc ion binding"/>
    <property type="evidence" value="ECO:0007669"/>
    <property type="project" value="InterPro"/>
</dbReference>
<feature type="compositionally biased region" description="Polar residues" evidence="10">
    <location>
        <begin position="804"/>
        <end position="820"/>
    </location>
</feature>
<evidence type="ECO:0000313" key="14">
    <source>
        <dbReference type="Proteomes" id="UP000054053"/>
    </source>
</evidence>